<dbReference type="InterPro" id="IPR051400">
    <property type="entry name" value="HAD-like_hydrolase"/>
</dbReference>
<dbReference type="Proteomes" id="UP000262073">
    <property type="component" value="Chromosome"/>
</dbReference>
<dbReference type="OrthoDB" id="367448at2"/>
<dbReference type="Gene3D" id="3.40.50.1000">
    <property type="entry name" value="HAD superfamily/HAD-like"/>
    <property type="match status" value="1"/>
</dbReference>
<evidence type="ECO:0000313" key="4">
    <source>
        <dbReference type="EMBL" id="AXR08154.1"/>
    </source>
</evidence>
<evidence type="ECO:0000256" key="1">
    <source>
        <dbReference type="ARBA" id="ARBA00001946"/>
    </source>
</evidence>
<dbReference type="PANTHER" id="PTHR46470:SF4">
    <property type="entry name" value="5-AMINO-6-(5-PHOSPHO-D-RIBITYLAMINO)URACIL PHOSPHATASE YIGB"/>
    <property type="match status" value="1"/>
</dbReference>
<proteinExistence type="predicted"/>
<reference evidence="4 5" key="1">
    <citation type="submission" date="2018-08" db="EMBL/GenBank/DDBJ databases">
        <title>Salinimonas sediminis sp. nov., a piezophilic bacterium isolated from a deep-sea sediment sample from the New Britain Trench.</title>
        <authorList>
            <person name="Cao J."/>
        </authorList>
    </citation>
    <scope>NUCLEOTIDE SEQUENCE [LARGE SCALE GENOMIC DNA]</scope>
    <source>
        <strain evidence="4 5">N102</strain>
    </source>
</reference>
<dbReference type="NCBIfam" id="TIGR01549">
    <property type="entry name" value="HAD-SF-IA-v1"/>
    <property type="match status" value="1"/>
</dbReference>
<evidence type="ECO:0000256" key="2">
    <source>
        <dbReference type="ARBA" id="ARBA00022801"/>
    </source>
</evidence>
<evidence type="ECO:0000256" key="3">
    <source>
        <dbReference type="ARBA" id="ARBA00022842"/>
    </source>
</evidence>
<dbReference type="Pfam" id="PF00702">
    <property type="entry name" value="Hydrolase"/>
    <property type="match status" value="1"/>
</dbReference>
<dbReference type="Gene3D" id="1.20.120.1600">
    <property type="match status" value="1"/>
</dbReference>
<keyword evidence="3" id="KW-0460">Magnesium</keyword>
<sequence>MRFYRPLGPVKAMTFDLDDTLYNNGPVIRAAEVALKEYLSKHYQQAALLTAANWQSIKYQLISDDPRLASDMGQLRMRSLEQALGKDVTQPEALKAAAQACFDCFYTARSQFGLAEDVHHTLAELATRIPLLGITNGNVDTQATGLSRYFPTVLHASLERPMKPSRHMFDEAVSLLDVPAEQILHVGDNLEKDVYGAVAAGMQSAWFACNRPMDIRTEAVRVLPHVELARLDELHTLL</sequence>
<dbReference type="SUPFAM" id="SSF56784">
    <property type="entry name" value="HAD-like"/>
    <property type="match status" value="1"/>
</dbReference>
<organism evidence="4 5">
    <name type="scientific">Salinimonas sediminis</name>
    <dbReference type="NCBI Taxonomy" id="2303538"/>
    <lineage>
        <taxon>Bacteria</taxon>
        <taxon>Pseudomonadati</taxon>
        <taxon>Pseudomonadota</taxon>
        <taxon>Gammaproteobacteria</taxon>
        <taxon>Alteromonadales</taxon>
        <taxon>Alteromonadaceae</taxon>
        <taxon>Alteromonas/Salinimonas group</taxon>
        <taxon>Salinimonas</taxon>
    </lineage>
</organism>
<dbReference type="RefSeq" id="WP_108566663.1">
    <property type="nucleotide sequence ID" value="NZ_CP031769.1"/>
</dbReference>
<gene>
    <name evidence="4" type="ORF">D0Y50_18425</name>
</gene>
<dbReference type="InterPro" id="IPR006439">
    <property type="entry name" value="HAD-SF_hydro_IA"/>
</dbReference>
<accession>A0A346NRJ7</accession>
<protein>
    <submittedName>
        <fullName evidence="4">HAD family hydrolase</fullName>
    </submittedName>
</protein>
<dbReference type="GO" id="GO:0009231">
    <property type="term" value="P:riboflavin biosynthetic process"/>
    <property type="evidence" value="ECO:0007669"/>
    <property type="project" value="TreeGrafter"/>
</dbReference>
<keyword evidence="5" id="KW-1185">Reference proteome</keyword>
<comment type="cofactor">
    <cofactor evidence="1">
        <name>Mg(2+)</name>
        <dbReference type="ChEBI" id="CHEBI:18420"/>
    </cofactor>
</comment>
<dbReference type="EMBL" id="CP031769">
    <property type="protein sequence ID" value="AXR08154.1"/>
    <property type="molecule type" value="Genomic_DNA"/>
</dbReference>
<evidence type="ECO:0000313" key="5">
    <source>
        <dbReference type="Proteomes" id="UP000262073"/>
    </source>
</evidence>
<dbReference type="GO" id="GO:0016787">
    <property type="term" value="F:hydrolase activity"/>
    <property type="evidence" value="ECO:0007669"/>
    <property type="project" value="UniProtKB-KW"/>
</dbReference>
<keyword evidence="2 4" id="KW-0378">Hydrolase</keyword>
<dbReference type="PANTHER" id="PTHR46470">
    <property type="entry name" value="N-ACYLNEURAMINATE-9-PHOSPHATASE"/>
    <property type="match status" value="1"/>
</dbReference>
<dbReference type="SFLD" id="SFLDS00003">
    <property type="entry name" value="Haloacid_Dehalogenase"/>
    <property type="match status" value="1"/>
</dbReference>
<dbReference type="InterPro" id="IPR023214">
    <property type="entry name" value="HAD_sf"/>
</dbReference>
<dbReference type="SFLD" id="SFLDG01129">
    <property type="entry name" value="C1.5:_HAD__Beta-PGM__Phosphata"/>
    <property type="match status" value="1"/>
</dbReference>
<name>A0A346NRJ7_9ALTE</name>
<dbReference type="InterPro" id="IPR036412">
    <property type="entry name" value="HAD-like_sf"/>
</dbReference>
<dbReference type="KEGG" id="salm:D0Y50_18425"/>
<dbReference type="AlphaFoldDB" id="A0A346NRJ7"/>